<dbReference type="CDD" id="cd06225">
    <property type="entry name" value="HAMP"/>
    <property type="match status" value="1"/>
</dbReference>
<keyword evidence="10" id="KW-1185">Reference proteome</keyword>
<dbReference type="GO" id="GO:0004888">
    <property type="term" value="F:transmembrane signaling receptor activity"/>
    <property type="evidence" value="ECO:0007669"/>
    <property type="project" value="InterPro"/>
</dbReference>
<dbReference type="GO" id="GO:0006935">
    <property type="term" value="P:chemotaxis"/>
    <property type="evidence" value="ECO:0007669"/>
    <property type="project" value="InterPro"/>
</dbReference>
<comment type="similarity">
    <text evidence="3">Belongs to the methyl-accepting chemotaxis (MCP) protein family.</text>
</comment>
<feature type="transmembrane region" description="Helical" evidence="6">
    <location>
        <begin position="12"/>
        <end position="34"/>
    </location>
</feature>
<name>A0A934W8Z1_9BURK</name>
<dbReference type="CDD" id="cd19410">
    <property type="entry name" value="HK9-like_sensor"/>
    <property type="match status" value="1"/>
</dbReference>
<evidence type="ECO:0000256" key="5">
    <source>
        <dbReference type="SAM" id="MobiDB-lite"/>
    </source>
</evidence>
<dbReference type="InterPro" id="IPR003660">
    <property type="entry name" value="HAMP_dom"/>
</dbReference>
<evidence type="ECO:0000313" key="9">
    <source>
        <dbReference type="EMBL" id="MBK4736404.1"/>
    </source>
</evidence>
<dbReference type="GO" id="GO:0007165">
    <property type="term" value="P:signal transduction"/>
    <property type="evidence" value="ECO:0007669"/>
    <property type="project" value="UniProtKB-KW"/>
</dbReference>
<dbReference type="GO" id="GO:0005886">
    <property type="term" value="C:plasma membrane"/>
    <property type="evidence" value="ECO:0007669"/>
    <property type="project" value="TreeGrafter"/>
</dbReference>
<keyword evidence="4" id="KW-0807">Transducer</keyword>
<dbReference type="SMART" id="SM00304">
    <property type="entry name" value="HAMP"/>
    <property type="match status" value="1"/>
</dbReference>
<dbReference type="Gene3D" id="6.10.340.10">
    <property type="match status" value="1"/>
</dbReference>
<dbReference type="InterPro" id="IPR004090">
    <property type="entry name" value="Chemotax_Me-accpt_rcpt"/>
</dbReference>
<dbReference type="SUPFAM" id="SSF58104">
    <property type="entry name" value="Methyl-accepting chemotaxis protein (MCP) signaling domain"/>
    <property type="match status" value="1"/>
</dbReference>
<feature type="compositionally biased region" description="Low complexity" evidence="5">
    <location>
        <begin position="298"/>
        <end position="311"/>
    </location>
</feature>
<comment type="subcellular location">
    <subcellularLocation>
        <location evidence="1">Membrane</location>
    </subcellularLocation>
</comment>
<protein>
    <submittedName>
        <fullName evidence="9">CHASE3 domain-containing protein</fullName>
    </submittedName>
</protein>
<evidence type="ECO:0000256" key="1">
    <source>
        <dbReference type="ARBA" id="ARBA00004370"/>
    </source>
</evidence>
<feature type="region of interest" description="Disordered" evidence="5">
    <location>
        <begin position="543"/>
        <end position="573"/>
    </location>
</feature>
<dbReference type="PANTHER" id="PTHR43531:SF14">
    <property type="entry name" value="METHYL-ACCEPTING CHEMOTAXIS PROTEIN I-RELATED"/>
    <property type="match status" value="1"/>
</dbReference>
<feature type="transmembrane region" description="Helical" evidence="6">
    <location>
        <begin position="194"/>
        <end position="214"/>
    </location>
</feature>
<keyword evidence="6" id="KW-1133">Transmembrane helix</keyword>
<evidence type="ECO:0000256" key="2">
    <source>
        <dbReference type="ARBA" id="ARBA00022481"/>
    </source>
</evidence>
<dbReference type="Pfam" id="PF05227">
    <property type="entry name" value="CHASE3"/>
    <property type="match status" value="1"/>
</dbReference>
<evidence type="ECO:0000313" key="10">
    <source>
        <dbReference type="Proteomes" id="UP000622890"/>
    </source>
</evidence>
<dbReference type="CDD" id="cd11386">
    <property type="entry name" value="MCP_signal"/>
    <property type="match status" value="1"/>
</dbReference>
<evidence type="ECO:0000259" key="7">
    <source>
        <dbReference type="PROSITE" id="PS50111"/>
    </source>
</evidence>
<dbReference type="AlphaFoldDB" id="A0A934W8Z1"/>
<dbReference type="InterPro" id="IPR007891">
    <property type="entry name" value="CHASE3"/>
</dbReference>
<evidence type="ECO:0000256" key="3">
    <source>
        <dbReference type="ARBA" id="ARBA00029447"/>
    </source>
</evidence>
<dbReference type="PRINTS" id="PR00260">
    <property type="entry name" value="CHEMTRNSDUCR"/>
</dbReference>
<dbReference type="RefSeq" id="WP_200593826.1">
    <property type="nucleotide sequence ID" value="NZ_JAEPBG010000007.1"/>
</dbReference>
<dbReference type="Gene3D" id="1.10.287.950">
    <property type="entry name" value="Methyl-accepting chemotaxis protein"/>
    <property type="match status" value="1"/>
</dbReference>
<sequence length="573" mass="60189">MKLSDWKIGTRLYLSFGIVIAMLVALVATAYVNFARLGTANGWNVHTYEVLQEVDGLLTALVNIETGERGFALTGKDTSLEPFNAGKTEFAAHLQKAKSLTADNAKQQQRLKELEANQQHWVSSALDPVIAARRKALEGNDDLDQVINFERAGKGKADMDAMRALLAQIGADEKSLMETRSRDAAALQSSTGNILIIGGAITAMMAILMAIWIARNITRPLQQAVGLARRVAQGDLTSRLSAQSKDETGELIGALMEMNEALVRIVTEVRSGTDAISTASSEIASGNMDLSARTEQQASSLEETASSMEEMTSTVKQNADNARQASQLAANASDTAARGGAVVAEVVTTMGSINESSKKIVDIIGVIDGIAFQTNILALNAAVEAARAGEQGRGFAVVASEVRSLAQRSAAAAREIKGLIDDSVGKVDTGSRLVDQAGATMTEVVESVRRVNDIISEISAASEEQRAGIEQINGAVTQMDAVTQQNAALVEEAAAAANAMREQAASLGHAVDIFRLDARAPAANAATLAPKAGTSMRIAPAASSSKTALAPKRGAALPASRTEPTAAGDWEEF</sequence>
<evidence type="ECO:0000259" key="8">
    <source>
        <dbReference type="PROSITE" id="PS50885"/>
    </source>
</evidence>
<evidence type="ECO:0000256" key="4">
    <source>
        <dbReference type="PROSITE-ProRule" id="PRU00284"/>
    </source>
</evidence>
<organism evidence="9 10">
    <name type="scientific">Noviherbaspirillum pedocola</name>
    <dbReference type="NCBI Taxonomy" id="2801341"/>
    <lineage>
        <taxon>Bacteria</taxon>
        <taxon>Pseudomonadati</taxon>
        <taxon>Pseudomonadota</taxon>
        <taxon>Betaproteobacteria</taxon>
        <taxon>Burkholderiales</taxon>
        <taxon>Oxalobacteraceae</taxon>
        <taxon>Noviherbaspirillum</taxon>
    </lineage>
</organism>
<dbReference type="SMART" id="SM00283">
    <property type="entry name" value="MA"/>
    <property type="match status" value="1"/>
</dbReference>
<dbReference type="PROSITE" id="PS50885">
    <property type="entry name" value="HAMP"/>
    <property type="match status" value="1"/>
</dbReference>
<dbReference type="Pfam" id="PF00015">
    <property type="entry name" value="MCPsignal"/>
    <property type="match status" value="1"/>
</dbReference>
<dbReference type="FunFam" id="1.10.287.950:FF:000001">
    <property type="entry name" value="Methyl-accepting chemotaxis sensory transducer"/>
    <property type="match status" value="1"/>
</dbReference>
<dbReference type="PANTHER" id="PTHR43531">
    <property type="entry name" value="PROTEIN ICFG"/>
    <property type="match status" value="1"/>
</dbReference>
<feature type="domain" description="Methyl-accepting transducer" evidence="7">
    <location>
        <begin position="272"/>
        <end position="501"/>
    </location>
</feature>
<keyword evidence="6" id="KW-0472">Membrane</keyword>
<dbReference type="PROSITE" id="PS50111">
    <property type="entry name" value="CHEMOTAXIS_TRANSDUC_2"/>
    <property type="match status" value="1"/>
</dbReference>
<accession>A0A934W8Z1</accession>
<reference evidence="9" key="1">
    <citation type="submission" date="2021-01" db="EMBL/GenBank/DDBJ databases">
        <title>Genome sequence of strain Noviherbaspirillum sp. DKR-6.</title>
        <authorList>
            <person name="Chaudhary D.K."/>
        </authorList>
    </citation>
    <scope>NUCLEOTIDE SEQUENCE</scope>
    <source>
        <strain evidence="9">DKR-6</strain>
    </source>
</reference>
<dbReference type="Proteomes" id="UP000622890">
    <property type="component" value="Unassembled WGS sequence"/>
</dbReference>
<dbReference type="InterPro" id="IPR004089">
    <property type="entry name" value="MCPsignal_dom"/>
</dbReference>
<feature type="region of interest" description="Disordered" evidence="5">
    <location>
        <begin position="286"/>
        <end position="311"/>
    </location>
</feature>
<dbReference type="InterPro" id="IPR051310">
    <property type="entry name" value="MCP_chemotaxis"/>
</dbReference>
<keyword evidence="2" id="KW-0488">Methylation</keyword>
<keyword evidence="6" id="KW-0812">Transmembrane</keyword>
<comment type="caution">
    <text evidence="9">The sequence shown here is derived from an EMBL/GenBank/DDBJ whole genome shotgun (WGS) entry which is preliminary data.</text>
</comment>
<dbReference type="EMBL" id="JAEPBG010000007">
    <property type="protein sequence ID" value="MBK4736404.1"/>
    <property type="molecule type" value="Genomic_DNA"/>
</dbReference>
<proteinExistence type="inferred from homology"/>
<feature type="domain" description="HAMP" evidence="8">
    <location>
        <begin position="215"/>
        <end position="267"/>
    </location>
</feature>
<gene>
    <name evidence="9" type="ORF">JJB74_17415</name>
</gene>
<evidence type="ECO:0000256" key="6">
    <source>
        <dbReference type="SAM" id="Phobius"/>
    </source>
</evidence>
<dbReference type="Pfam" id="PF00672">
    <property type="entry name" value="HAMP"/>
    <property type="match status" value="1"/>
</dbReference>